<evidence type="ECO:0000313" key="3">
    <source>
        <dbReference type="EMBL" id="KAJ0984532.1"/>
    </source>
</evidence>
<feature type="compositionally biased region" description="Basic and acidic residues" evidence="2">
    <location>
        <begin position="601"/>
        <end position="618"/>
    </location>
</feature>
<feature type="compositionally biased region" description="Basic and acidic residues" evidence="2">
    <location>
        <begin position="858"/>
        <end position="869"/>
    </location>
</feature>
<feature type="compositionally biased region" description="Gly residues" evidence="2">
    <location>
        <begin position="86"/>
        <end position="99"/>
    </location>
</feature>
<feature type="compositionally biased region" description="Polar residues" evidence="2">
    <location>
        <begin position="1416"/>
        <end position="1435"/>
    </location>
</feature>
<feature type="region of interest" description="Disordered" evidence="2">
    <location>
        <begin position="1891"/>
        <end position="1937"/>
    </location>
</feature>
<feature type="compositionally biased region" description="Polar residues" evidence="2">
    <location>
        <begin position="2268"/>
        <end position="2288"/>
    </location>
</feature>
<keyword evidence="4" id="KW-1185">Reference proteome</keyword>
<feature type="compositionally biased region" description="Low complexity" evidence="2">
    <location>
        <begin position="913"/>
        <end position="922"/>
    </location>
</feature>
<feature type="region of interest" description="Disordered" evidence="2">
    <location>
        <begin position="1814"/>
        <end position="1838"/>
    </location>
</feature>
<organism evidence="3 4">
    <name type="scientific">Dioscorea zingiberensis</name>
    <dbReference type="NCBI Taxonomy" id="325984"/>
    <lineage>
        <taxon>Eukaryota</taxon>
        <taxon>Viridiplantae</taxon>
        <taxon>Streptophyta</taxon>
        <taxon>Embryophyta</taxon>
        <taxon>Tracheophyta</taxon>
        <taxon>Spermatophyta</taxon>
        <taxon>Magnoliopsida</taxon>
        <taxon>Liliopsida</taxon>
        <taxon>Dioscoreales</taxon>
        <taxon>Dioscoreaceae</taxon>
        <taxon>Dioscorea</taxon>
    </lineage>
</organism>
<feature type="region of interest" description="Disordered" evidence="2">
    <location>
        <begin position="2156"/>
        <end position="2215"/>
    </location>
</feature>
<feature type="region of interest" description="Disordered" evidence="2">
    <location>
        <begin position="2327"/>
        <end position="2352"/>
    </location>
</feature>
<evidence type="ECO:0000256" key="2">
    <source>
        <dbReference type="SAM" id="MobiDB-lite"/>
    </source>
</evidence>
<feature type="compositionally biased region" description="Polar residues" evidence="2">
    <location>
        <begin position="2184"/>
        <end position="2198"/>
    </location>
</feature>
<feature type="region of interest" description="Disordered" evidence="2">
    <location>
        <begin position="2240"/>
        <end position="2309"/>
    </location>
</feature>
<feature type="compositionally biased region" description="Low complexity" evidence="2">
    <location>
        <begin position="2253"/>
        <end position="2265"/>
    </location>
</feature>
<sequence length="2375" mass="256889">MAHQSKFVSVNLNKSYGQPPAPSSSFGHGRPRPGAHSGSGGMVVLSRPRSSGSAGPKSVPKLSVPPPLNLPSLRKEHERFDLAAGTGSGSGAGSSGSGSGTATLGWTKPSLPLTDGGQQVSGSRLVGQPPAAAAASSPARAVEKAVVLRGEDFPSLLASFSSPQKAKDSLNQKQRQEQPSVEKLELDSPLHMRPQMRFSRPTPSNVPEGDSSSVLKQPQKKDGLLPGPLPIVRLSHTSDWADDERDTGLSIPDRDRDRGFSRITDSSDVWVARDSEVAGASTRDFHRGDLFGRNSNDQNKEVRETGSWRMSHQQKDGFGGRDAGVSRDGSGARAFGLSREMSKDNSFSHQDNARDGYSNMAQDSRYARRDFSSGMNTQSGYEQNLRGRYSDMSSNRFRGDAFTNGLASKGPFMSGSKGFSLNDPVLNFGREKRTNMNIGKSYLEGPGFDSGDPFSGELSGDLNVKLFKRKKDVLKQADFHDPVRESFEAELERVQRMQEQQRQRVLEEQARALEIARKEEEERERLVREEEERRRQVEEEAREAAWRAEQERLEAVRKAEELKTAREEEKRRIFLEEERRKEAARQKLMELEAKIARRQAEGDLKDDKMPPVVNDERIVGSLSETDAPRVTESREWEDGERMLEGITSSTSSDSLAMNKCFDTGSRSQSLRDGNLGFMDRAKPGNFWKRDTYENGSSSMFFPQDQQNEYRSPRRDAFGTGRGFPRKEFYGSPGKISNRSFAKGGTTEPSQMPDDVRYLRGDRWNVVGEGDRFNRNSDLDAEFLDNDKFGDGGWGTSPSRGRPHSPYGERLYQNPEVDGFSSFGRSRHSMRQPRVLPPPMRSSFRAPVEHRTSSSYVDCDSRCQHSRDNEQDVSQAVYHNKFPEELQGHGSAGLLEESSFSSQHEEKNSPRCDSQSSLSVSSPPSSPSQPSHDDIDESGESATRPSTAVEGQSVLTDNENTVSSMLGEDTGVMMISSPVTHGEDEWAIENNEEIQEQDEYDEEGDGYQEEDEAHEVDNVNLDLSHEFEDLQADLQYSADEMGQLVLGFNEGIEVKIPISDDVSGTSRDNGNGIGIMEGLGGDMPKLISNDTDSLQTENPFPEGVMSSPAEMINETEKVLQELVLDPEAPSIQPSSNVETFSSSGLLPQQLPSVSGLPVPSASSIQPILSSVSTVSSQAEAPLKLQFGLFSGPSLIPSPVPAIQIGSIQMPLQLHPHVGPSMTQLHSSQPSFFQFGQLRYTPPISQGVLPLPQTMSFVQPSASAQFSFNQNLGGSLQNRVTRDSSSQNSLGDSVILDKQPGPVKKPFDLPLDEPMHLNTLPEPSANEGQASHFQANNTSLVENKNKMSSVSQAERHGVRNGIVKNYRPVASKKEPPLQLHAEPMTSHFFPGEKNINRSKYAGIGSVSRGKRHVYTARITGSRTSPSGPDASQTNSGGFQRRARRNIRRTEFRVRGNIDGRQTEGAESYNYAGQDDQLSSNEMVSGTSYREKRDNAQNKSSNMIENENINSASSGTRILSCNDKMVKVPGKEVDSKLQKSSTDNSSAGTLKRNGISEEDVDAPLQSGVVRVFKQPGIEAPSDEDDFIEVRSKRQMLNDRREQREKEIKAKSRTLKAPRKRNAVPQTTPVISNSNIVVTSSVGDAAINVCPDPVVTSGRGFANAEPSPVFAANIASQTLQPIGAPAANGDSAARSNNLKSTQIPVSAMSNTGMRLVPSLAIESKNPHDSPSTAFGSWGHTDISQQVIALTQTQLDEAMNPARSDSNVASNLAVEHNMVSMSNMTQDKPFTTSTSPLTSLLAGEKIQFGAVTSPPILPPVSRSVSNSIGPPGSKRSDASNDHCSPVTHNNCTMFFDKEKHLEEPCAHLEDPEAEAEAEAEAAASAVAVAAISSNDEIIGNRPSGSSVSVSDSKSFSSVDANGLTSGGGSASQGNTNQSAGEESLTVALPADLSVDTPSLSLWPPLPSPQNSSGPMLSHFPGAPPSHFPCFEMNPILGAPIFAFGSHDESVGTQAQPQRSSMLGSGPPGAWPPSAVDSFYGTPTGFSGPFISPGGIPGVQGPPHMVVYNHFTPVGLSFMGTTYIPTGKQLDWKQNPVSSSADVREGDIGNLNVASGQRNLPSLPAPIQHIAPGSPLMPPLAMFDMSPFQSSTEIPMQARWPHIPGPSPLHTVPLTVPQQQHQVESGMPPQFSQNLPSDASTGSKRLNEPRPSMPGDCNRNFSVPTVAPASFPSEFALVESSSAAASTVQTVKPPSIPASGNSSRDLSSNKSSTRHPTANASDMSEIGTSSNNAEGHSAVPSLKSQSAQQLMSPGQQQYLHSVAEQRVGAASQKMVSGGDWHRRVGFHGRNQSLGSEKNFGSAKVKQIYVAKQPTSGPANPG</sequence>
<dbReference type="Proteomes" id="UP001085076">
    <property type="component" value="Miscellaneous, Linkage group lg01"/>
</dbReference>
<feature type="compositionally biased region" description="Polar residues" evidence="2">
    <location>
        <begin position="2296"/>
        <end position="2309"/>
    </location>
</feature>
<feature type="region of interest" description="Disordered" evidence="2">
    <location>
        <begin position="783"/>
        <end position="871"/>
    </location>
</feature>
<evidence type="ECO:0000256" key="1">
    <source>
        <dbReference type="SAM" id="Coils"/>
    </source>
</evidence>
<feature type="compositionally biased region" description="Polar residues" evidence="2">
    <location>
        <begin position="939"/>
        <end position="958"/>
    </location>
</feature>
<feature type="compositionally biased region" description="Polar residues" evidence="2">
    <location>
        <begin position="201"/>
        <end position="216"/>
    </location>
</feature>
<reference evidence="3" key="1">
    <citation type="submission" date="2021-03" db="EMBL/GenBank/DDBJ databases">
        <authorList>
            <person name="Li Z."/>
            <person name="Yang C."/>
        </authorList>
    </citation>
    <scope>NUCLEOTIDE SEQUENCE</scope>
    <source>
        <strain evidence="3">Dzin_1.0</strain>
        <tissue evidence="3">Leaf</tissue>
    </source>
</reference>
<feature type="compositionally biased region" description="Low complexity" evidence="2">
    <location>
        <begin position="1898"/>
        <end position="1913"/>
    </location>
</feature>
<feature type="region of interest" description="Disordered" evidence="2">
    <location>
        <begin position="1416"/>
        <end position="1497"/>
    </location>
</feature>
<reference evidence="3" key="2">
    <citation type="journal article" date="2022" name="Hortic Res">
        <title>The genome of Dioscorea zingiberensis sheds light on the biosynthesis, origin and evolution of the medicinally important diosgenin saponins.</title>
        <authorList>
            <person name="Li Y."/>
            <person name="Tan C."/>
            <person name="Li Z."/>
            <person name="Guo J."/>
            <person name="Li S."/>
            <person name="Chen X."/>
            <person name="Wang C."/>
            <person name="Dai X."/>
            <person name="Yang H."/>
            <person name="Song W."/>
            <person name="Hou L."/>
            <person name="Xu J."/>
            <person name="Tong Z."/>
            <person name="Xu A."/>
            <person name="Yuan X."/>
            <person name="Wang W."/>
            <person name="Yang Q."/>
            <person name="Chen L."/>
            <person name="Sun Z."/>
            <person name="Wang K."/>
            <person name="Pan B."/>
            <person name="Chen J."/>
            <person name="Bao Y."/>
            <person name="Liu F."/>
            <person name="Qi X."/>
            <person name="Gang D.R."/>
            <person name="Wen J."/>
            <person name="Li J."/>
        </authorList>
    </citation>
    <scope>NUCLEOTIDE SEQUENCE</scope>
    <source>
        <strain evidence="3">Dzin_1.0</strain>
    </source>
</reference>
<feature type="compositionally biased region" description="Polar residues" evidence="2">
    <location>
        <begin position="1275"/>
        <end position="1289"/>
    </location>
</feature>
<feature type="compositionally biased region" description="Basic and acidic residues" evidence="2">
    <location>
        <begin position="1445"/>
        <end position="1461"/>
    </location>
</feature>
<feature type="compositionally biased region" description="Basic and acidic residues" evidence="2">
    <location>
        <begin position="626"/>
        <end position="643"/>
    </location>
</feature>
<feature type="compositionally biased region" description="Polar residues" evidence="2">
    <location>
        <begin position="1926"/>
        <end position="1935"/>
    </location>
</feature>
<feature type="region of interest" description="Disordered" evidence="2">
    <location>
        <begin position="1527"/>
        <end position="1553"/>
    </location>
</feature>
<name>A0A9D5D4Y2_9LILI</name>
<dbReference type="OrthoDB" id="1931055at2759"/>
<dbReference type="PANTHER" id="PTHR31780">
    <property type="entry name" value="STRESS RESPONSE PROTEIN NST1-RELATED"/>
    <property type="match status" value="1"/>
</dbReference>
<feature type="compositionally biased region" description="Low complexity" evidence="2">
    <location>
        <begin position="1954"/>
        <end position="1967"/>
    </location>
</feature>
<protein>
    <submittedName>
        <fullName evidence="3">Uncharacterized protein</fullName>
    </submittedName>
</protein>
<feature type="region of interest" description="Disordered" evidence="2">
    <location>
        <begin position="1275"/>
        <end position="1303"/>
    </location>
</feature>
<dbReference type="EMBL" id="JAGGNH010000001">
    <property type="protein sequence ID" value="KAJ0984532.1"/>
    <property type="molecule type" value="Genomic_DNA"/>
</dbReference>
<comment type="caution">
    <text evidence="3">The sequence shown here is derived from an EMBL/GenBank/DDBJ whole genome shotgun (WGS) entry which is preliminary data.</text>
</comment>
<feature type="region of interest" description="Disordered" evidence="2">
    <location>
        <begin position="288"/>
        <end position="330"/>
    </location>
</feature>
<feature type="compositionally biased region" description="Polar residues" evidence="2">
    <location>
        <begin position="694"/>
        <end position="709"/>
    </location>
</feature>
<feature type="region of interest" description="Disordered" evidence="2">
    <location>
        <begin position="601"/>
        <end position="660"/>
    </location>
</feature>
<feature type="compositionally biased region" description="Low complexity" evidence="2">
    <location>
        <begin position="129"/>
        <end position="140"/>
    </location>
</feature>
<dbReference type="InterPro" id="IPR051195">
    <property type="entry name" value="Fungal_stress_NST1"/>
</dbReference>
<feature type="region of interest" description="Disordered" evidence="2">
    <location>
        <begin position="1954"/>
        <end position="1973"/>
    </location>
</feature>
<gene>
    <name evidence="3" type="ORF">J5N97_002888</name>
</gene>
<feature type="compositionally biased region" description="Polar residues" evidence="2">
    <location>
        <begin position="646"/>
        <end position="655"/>
    </location>
</feature>
<feature type="region of interest" description="Disordered" evidence="2">
    <location>
        <begin position="1"/>
        <end position="143"/>
    </location>
</feature>
<feature type="compositionally biased region" description="Polar residues" evidence="2">
    <location>
        <begin position="1535"/>
        <end position="1545"/>
    </location>
</feature>
<keyword evidence="1" id="KW-0175">Coiled coil</keyword>
<feature type="region of interest" description="Disordered" evidence="2">
    <location>
        <begin position="895"/>
        <end position="958"/>
    </location>
</feature>
<feature type="compositionally biased region" description="Basic and acidic residues" evidence="2">
    <location>
        <begin position="165"/>
        <end position="190"/>
    </location>
</feature>
<accession>A0A9D5D4Y2</accession>
<feature type="compositionally biased region" description="Polar residues" evidence="2">
    <location>
        <begin position="1"/>
        <end position="16"/>
    </location>
</feature>
<feature type="region of interest" description="Disordered" evidence="2">
    <location>
        <begin position="159"/>
        <end position="230"/>
    </location>
</feature>
<evidence type="ECO:0000313" key="4">
    <source>
        <dbReference type="Proteomes" id="UP001085076"/>
    </source>
</evidence>
<dbReference type="PANTHER" id="PTHR31780:SF10">
    <property type="entry name" value="LD36051P"/>
    <property type="match status" value="1"/>
</dbReference>
<proteinExistence type="predicted"/>
<dbReference type="CDD" id="cd22249">
    <property type="entry name" value="UDM1_RNF168_RNF169-like"/>
    <property type="match status" value="1"/>
</dbReference>
<feature type="region of interest" description="Disordered" evidence="2">
    <location>
        <begin position="694"/>
        <end position="755"/>
    </location>
</feature>
<feature type="compositionally biased region" description="Polar residues" evidence="2">
    <location>
        <begin position="1473"/>
        <end position="1485"/>
    </location>
</feature>
<feature type="coiled-coil region" evidence="1">
    <location>
        <begin position="484"/>
        <end position="601"/>
    </location>
</feature>